<sequence>MNYRKLGKTGWEVSEISLGTWQVGGGWGQAFDLKKAEEILHTAFDQGVNFVDTADVYDGGLSEAAVGKVVRERSEKIYVATKCGRRIQPHVNEGYTPSRLRKYVEDSLRNTGLEQIDLIQLHCPPGEVYHRDEIFGLFEDLKAEGKIAEMGVSVERINEAMTAMKHEIVSTIQIIFNLFRQRPAELLFSHAEVNQIGLIIRVPLASGLLSGKITPQTTFAKDDHRHFNREGKAFDKGETFSGVPLEKAFPAIKELKKIVGEPLSGFALKWILMFNQVGTVIPGASSISQVLQNIEAAKLPDLSSDQMKELELLYKEYIKSEVHHLW</sequence>
<accession>A0A142EMF8</accession>
<evidence type="ECO:0000313" key="3">
    <source>
        <dbReference type="Proteomes" id="UP000073816"/>
    </source>
</evidence>
<reference evidence="3" key="1">
    <citation type="submission" date="2015-09" db="EMBL/GenBank/DDBJ databases">
        <title>Complete sequence of Algoriphagus sp. M8-2.</title>
        <authorList>
            <person name="Shintani M."/>
        </authorList>
    </citation>
    <scope>NUCLEOTIDE SEQUENCE [LARGE SCALE GENOMIC DNA]</scope>
    <source>
        <strain evidence="3">M8-2</strain>
    </source>
</reference>
<dbReference type="AlphaFoldDB" id="A0A142EMF8"/>
<dbReference type="RefSeq" id="WP_067545603.1">
    <property type="nucleotide sequence ID" value="NZ_CP012836.1"/>
</dbReference>
<dbReference type="InterPro" id="IPR036812">
    <property type="entry name" value="NAD(P)_OxRdtase_dom_sf"/>
</dbReference>
<dbReference type="PATRIC" id="fig|1727163.4.peg.1620"/>
<dbReference type="CDD" id="cd19086">
    <property type="entry name" value="AKR_AKR11C1"/>
    <property type="match status" value="1"/>
</dbReference>
<dbReference type="PANTHER" id="PTHR43312:SF1">
    <property type="entry name" value="NADP-DEPENDENT OXIDOREDUCTASE DOMAIN-CONTAINING PROTEIN"/>
    <property type="match status" value="1"/>
</dbReference>
<feature type="domain" description="NADP-dependent oxidoreductase" evidence="1">
    <location>
        <begin position="15"/>
        <end position="312"/>
    </location>
</feature>
<dbReference type="EMBL" id="CP012836">
    <property type="protein sequence ID" value="AMQ56313.1"/>
    <property type="molecule type" value="Genomic_DNA"/>
</dbReference>
<dbReference type="Pfam" id="PF00248">
    <property type="entry name" value="Aldo_ket_red"/>
    <property type="match status" value="1"/>
</dbReference>
<evidence type="ECO:0000259" key="1">
    <source>
        <dbReference type="Pfam" id="PF00248"/>
    </source>
</evidence>
<dbReference type="InterPro" id="IPR023210">
    <property type="entry name" value="NADP_OxRdtase_dom"/>
</dbReference>
<dbReference type="PANTHER" id="PTHR43312">
    <property type="entry name" value="D-THREO-ALDOSE 1-DEHYDROGENASE"/>
    <property type="match status" value="1"/>
</dbReference>
<name>A0A142EMF8_9BACT</name>
<organism evidence="2 3">
    <name type="scientific">Algoriphagus sanaruensis</name>
    <dbReference type="NCBI Taxonomy" id="1727163"/>
    <lineage>
        <taxon>Bacteria</taxon>
        <taxon>Pseudomonadati</taxon>
        <taxon>Bacteroidota</taxon>
        <taxon>Cytophagia</taxon>
        <taxon>Cytophagales</taxon>
        <taxon>Cyclobacteriaceae</taxon>
        <taxon>Algoriphagus</taxon>
    </lineage>
</organism>
<proteinExistence type="predicted"/>
<dbReference type="InterPro" id="IPR053135">
    <property type="entry name" value="AKR2_Oxidoreductase"/>
</dbReference>
<reference evidence="2 3" key="2">
    <citation type="journal article" date="2016" name="Genome Announc.">
        <title>Complete Genome Sequence of Algoriphagus sp. Strain M8-2, Isolated from a Brackish Lake.</title>
        <authorList>
            <person name="Muraguchi Y."/>
            <person name="Kushimoto K."/>
            <person name="Ohtsubo Y."/>
            <person name="Suzuki T."/>
            <person name="Dohra H."/>
            <person name="Kimbara K."/>
            <person name="Shintani M."/>
        </authorList>
    </citation>
    <scope>NUCLEOTIDE SEQUENCE [LARGE SCALE GENOMIC DNA]</scope>
    <source>
        <strain evidence="2 3">M8-2</strain>
    </source>
</reference>
<dbReference type="STRING" id="1727163.AO498_07785"/>
<dbReference type="KEGG" id="alm:AO498_07785"/>
<keyword evidence="3" id="KW-1185">Reference proteome</keyword>
<dbReference type="SUPFAM" id="SSF51430">
    <property type="entry name" value="NAD(P)-linked oxidoreductase"/>
    <property type="match status" value="1"/>
</dbReference>
<dbReference type="OrthoDB" id="9773828at2"/>
<dbReference type="Gene3D" id="3.20.20.100">
    <property type="entry name" value="NADP-dependent oxidoreductase domain"/>
    <property type="match status" value="1"/>
</dbReference>
<evidence type="ECO:0000313" key="2">
    <source>
        <dbReference type="EMBL" id="AMQ56313.1"/>
    </source>
</evidence>
<gene>
    <name evidence="2" type="ORF">AO498_07785</name>
</gene>
<protein>
    <submittedName>
        <fullName evidence="2">Aldo/keto reductase</fullName>
    </submittedName>
</protein>
<dbReference type="Proteomes" id="UP000073816">
    <property type="component" value="Chromosome"/>
</dbReference>